<evidence type="ECO:0000259" key="5">
    <source>
        <dbReference type="PROSITE" id="PS50893"/>
    </source>
</evidence>
<keyword evidence="2" id="KW-0813">Transport</keyword>
<dbReference type="EMBL" id="BAAANO010000004">
    <property type="protein sequence ID" value="GAA1999602.1"/>
    <property type="molecule type" value="Genomic_DNA"/>
</dbReference>
<evidence type="ECO:0000256" key="3">
    <source>
        <dbReference type="ARBA" id="ARBA00022741"/>
    </source>
</evidence>
<evidence type="ECO:0000256" key="2">
    <source>
        <dbReference type="ARBA" id="ARBA00022448"/>
    </source>
</evidence>
<dbReference type="PANTHER" id="PTHR43776:SF7">
    <property type="entry name" value="D,D-DIPEPTIDE TRANSPORT ATP-BINDING PROTEIN DDPF-RELATED"/>
    <property type="match status" value="1"/>
</dbReference>
<dbReference type="PROSITE" id="PS50893">
    <property type="entry name" value="ABC_TRANSPORTER_2"/>
    <property type="match status" value="1"/>
</dbReference>
<dbReference type="Pfam" id="PF00005">
    <property type="entry name" value="ABC_tran"/>
    <property type="match status" value="1"/>
</dbReference>
<dbReference type="InterPro" id="IPR050319">
    <property type="entry name" value="ABC_transp_ATP-bind"/>
</dbReference>
<gene>
    <name evidence="6" type="ORF">GCM10009755_04000</name>
</gene>
<dbReference type="InterPro" id="IPR003439">
    <property type="entry name" value="ABC_transporter-like_ATP-bd"/>
</dbReference>
<dbReference type="Proteomes" id="UP001500755">
    <property type="component" value="Unassembled WGS sequence"/>
</dbReference>
<name>A0ABN2T6N1_9MICO</name>
<keyword evidence="7" id="KW-1185">Reference proteome</keyword>
<evidence type="ECO:0000313" key="7">
    <source>
        <dbReference type="Proteomes" id="UP001500755"/>
    </source>
</evidence>
<dbReference type="Gene3D" id="3.40.50.300">
    <property type="entry name" value="P-loop containing nucleotide triphosphate hydrolases"/>
    <property type="match status" value="1"/>
</dbReference>
<sequence>MLFAEELRKEQGRGRRKTTLVHDVTLEIGTRTALGIVGAAPDSGASALAKMLAGLEAPSSGEVRLCSASVAQLLRTPAGRKSFRRRVQYLGSGVATSFDSRRTLAEAVSAPLKTLRGMHAEAEIKERLVTVADELGLEAAWYQIHSTHLSPEELHRFALARALAVEPDVLVLDSFGTDLSECSYAELMGVVRRLAEDREFGLVCVDRSTPAVYPYVREVLVMEAGRIVHRQEVTPVRV</sequence>
<reference evidence="6 7" key="1">
    <citation type="journal article" date="2019" name="Int. J. Syst. Evol. Microbiol.">
        <title>The Global Catalogue of Microorganisms (GCM) 10K type strain sequencing project: providing services to taxonomists for standard genome sequencing and annotation.</title>
        <authorList>
            <consortium name="The Broad Institute Genomics Platform"/>
            <consortium name="The Broad Institute Genome Sequencing Center for Infectious Disease"/>
            <person name="Wu L."/>
            <person name="Ma J."/>
        </authorList>
    </citation>
    <scope>NUCLEOTIDE SEQUENCE [LARGE SCALE GENOMIC DNA]</scope>
    <source>
        <strain evidence="6 7">JCM 14546</strain>
    </source>
</reference>
<proteinExistence type="inferred from homology"/>
<accession>A0ABN2T6N1</accession>
<organism evidence="6 7">
    <name type="scientific">Brevibacterium samyangense</name>
    <dbReference type="NCBI Taxonomy" id="366888"/>
    <lineage>
        <taxon>Bacteria</taxon>
        <taxon>Bacillati</taxon>
        <taxon>Actinomycetota</taxon>
        <taxon>Actinomycetes</taxon>
        <taxon>Micrococcales</taxon>
        <taxon>Brevibacteriaceae</taxon>
        <taxon>Brevibacterium</taxon>
    </lineage>
</organism>
<dbReference type="SUPFAM" id="SSF52540">
    <property type="entry name" value="P-loop containing nucleoside triphosphate hydrolases"/>
    <property type="match status" value="1"/>
</dbReference>
<dbReference type="PANTHER" id="PTHR43776">
    <property type="entry name" value="TRANSPORT ATP-BINDING PROTEIN"/>
    <property type="match status" value="1"/>
</dbReference>
<evidence type="ECO:0000313" key="6">
    <source>
        <dbReference type="EMBL" id="GAA1999602.1"/>
    </source>
</evidence>
<protein>
    <recommendedName>
        <fullName evidence="5">ABC transporter domain-containing protein</fullName>
    </recommendedName>
</protein>
<dbReference type="RefSeq" id="WP_344306577.1">
    <property type="nucleotide sequence ID" value="NZ_BAAANO010000004.1"/>
</dbReference>
<keyword evidence="4" id="KW-0067">ATP-binding</keyword>
<comment type="caution">
    <text evidence="6">The sequence shown here is derived from an EMBL/GenBank/DDBJ whole genome shotgun (WGS) entry which is preliminary data.</text>
</comment>
<evidence type="ECO:0000256" key="4">
    <source>
        <dbReference type="ARBA" id="ARBA00022840"/>
    </source>
</evidence>
<comment type="similarity">
    <text evidence="1">Belongs to the ABC transporter superfamily.</text>
</comment>
<dbReference type="InterPro" id="IPR027417">
    <property type="entry name" value="P-loop_NTPase"/>
</dbReference>
<feature type="domain" description="ABC transporter" evidence="5">
    <location>
        <begin position="2"/>
        <end position="238"/>
    </location>
</feature>
<keyword evidence="3" id="KW-0547">Nucleotide-binding</keyword>
<evidence type="ECO:0000256" key="1">
    <source>
        <dbReference type="ARBA" id="ARBA00005417"/>
    </source>
</evidence>